<reference evidence="1" key="1">
    <citation type="submission" date="2023-04" db="EMBL/GenBank/DDBJ databases">
        <title>A chromosome-level genome assembly of the parasitoid wasp Eretmocerus hayati.</title>
        <authorList>
            <person name="Zhong Y."/>
            <person name="Liu S."/>
            <person name="Liu Y."/>
        </authorList>
    </citation>
    <scope>NUCLEOTIDE SEQUENCE</scope>
    <source>
        <strain evidence="1">ZJU_SS_LIU_2023</strain>
    </source>
</reference>
<organism evidence="1 2">
    <name type="scientific">Eretmocerus hayati</name>
    <dbReference type="NCBI Taxonomy" id="131215"/>
    <lineage>
        <taxon>Eukaryota</taxon>
        <taxon>Metazoa</taxon>
        <taxon>Ecdysozoa</taxon>
        <taxon>Arthropoda</taxon>
        <taxon>Hexapoda</taxon>
        <taxon>Insecta</taxon>
        <taxon>Pterygota</taxon>
        <taxon>Neoptera</taxon>
        <taxon>Endopterygota</taxon>
        <taxon>Hymenoptera</taxon>
        <taxon>Apocrita</taxon>
        <taxon>Proctotrupomorpha</taxon>
        <taxon>Chalcidoidea</taxon>
        <taxon>Aphelinidae</taxon>
        <taxon>Aphelininae</taxon>
        <taxon>Eretmocerus</taxon>
    </lineage>
</organism>
<evidence type="ECO:0000313" key="2">
    <source>
        <dbReference type="Proteomes" id="UP001239111"/>
    </source>
</evidence>
<evidence type="ECO:0000313" key="1">
    <source>
        <dbReference type="EMBL" id="KAJ8675666.1"/>
    </source>
</evidence>
<gene>
    <name evidence="1" type="ORF">QAD02_011452</name>
</gene>
<dbReference type="Proteomes" id="UP001239111">
    <property type="component" value="Chromosome 2"/>
</dbReference>
<proteinExistence type="predicted"/>
<keyword evidence="2" id="KW-1185">Reference proteome</keyword>
<protein>
    <submittedName>
        <fullName evidence="1">Uncharacterized protein</fullName>
    </submittedName>
</protein>
<name>A0ACC2NWZ6_9HYME</name>
<comment type="caution">
    <text evidence="1">The sequence shown here is derived from an EMBL/GenBank/DDBJ whole genome shotgun (WGS) entry which is preliminary data.</text>
</comment>
<sequence>MSKLKVVSETVKQTNGRFLRTFEVEWKIDDLLQCTIKSPQSEGEESVYFSMSPRFSLEKESEVVRESVNSQWQIVIHRFKTWLLAAYLLNFDTEEDDLNGSEFEFSFMDTSGQRLDGIFMLPESITPSITNLSDKAQITGLNFFYLKNISHHGKLLTTESLIVSCKMSNVSSCKSLMVPQNNQNDIKNLFELNETQSGYQSVSKITFRIEGKELRADKGILSVRSRVFEDMFTHSLGETNDNVIDILDFSYAVMKELLRFIYCQKVENLKEMAIDLIVAANYFKLTPLKNICRKSLIENLCLSNVFQVFAIANTINCIELKSKVTEFLNINLKKAVETPGFEEFKKSNPILLLDMIVTAIKK</sequence>
<accession>A0ACC2NWZ6</accession>
<dbReference type="EMBL" id="CM056742">
    <property type="protein sequence ID" value="KAJ8675666.1"/>
    <property type="molecule type" value="Genomic_DNA"/>
</dbReference>